<dbReference type="EMBL" id="BAAAFI010000007">
    <property type="protein sequence ID" value="GAA0878632.1"/>
    <property type="molecule type" value="Genomic_DNA"/>
</dbReference>
<dbReference type="Proteomes" id="UP001500469">
    <property type="component" value="Unassembled WGS sequence"/>
</dbReference>
<dbReference type="Gene3D" id="3.40.50.10140">
    <property type="entry name" value="Toll/interleukin-1 receptor homology (TIR) domain"/>
    <property type="match status" value="1"/>
</dbReference>
<comment type="caution">
    <text evidence="4">The sequence shown here is derived from an EMBL/GenBank/DDBJ whole genome shotgun (WGS) entry which is preliminary data.</text>
</comment>
<dbReference type="SUPFAM" id="SSF48452">
    <property type="entry name" value="TPR-like"/>
    <property type="match status" value="1"/>
</dbReference>
<dbReference type="PROSITE" id="PS50005">
    <property type="entry name" value="TPR"/>
    <property type="match status" value="1"/>
</dbReference>
<feature type="repeat" description="TPR" evidence="1">
    <location>
        <begin position="599"/>
        <end position="632"/>
    </location>
</feature>
<reference evidence="5" key="1">
    <citation type="journal article" date="2019" name="Int. J. Syst. Evol. Microbiol.">
        <title>The Global Catalogue of Microorganisms (GCM) 10K type strain sequencing project: providing services to taxonomists for standard genome sequencing and annotation.</title>
        <authorList>
            <consortium name="The Broad Institute Genomics Platform"/>
            <consortium name="The Broad Institute Genome Sequencing Center for Infectious Disease"/>
            <person name="Wu L."/>
            <person name="Ma J."/>
        </authorList>
    </citation>
    <scope>NUCLEOTIDE SEQUENCE [LARGE SCALE GENOMIC DNA]</scope>
    <source>
        <strain evidence="5">JCM 16112</strain>
    </source>
</reference>
<dbReference type="SUPFAM" id="SSF52200">
    <property type="entry name" value="Toll/Interleukin receptor TIR domain"/>
    <property type="match status" value="1"/>
</dbReference>
<protein>
    <submittedName>
        <fullName evidence="4">Toll/interleukin-1 receptor domain-containing protein</fullName>
    </submittedName>
</protein>
<evidence type="ECO:0000313" key="4">
    <source>
        <dbReference type="EMBL" id="GAA0878632.1"/>
    </source>
</evidence>
<evidence type="ECO:0000313" key="5">
    <source>
        <dbReference type="Proteomes" id="UP001500469"/>
    </source>
</evidence>
<dbReference type="PROSITE" id="PS50104">
    <property type="entry name" value="TIR"/>
    <property type="match status" value="1"/>
</dbReference>
<feature type="domain" description="TIR" evidence="3">
    <location>
        <begin position="1"/>
        <end position="135"/>
    </location>
</feature>
<dbReference type="InterPro" id="IPR035897">
    <property type="entry name" value="Toll_tir_struct_dom_sf"/>
</dbReference>
<keyword evidence="5" id="KW-1185">Reference proteome</keyword>
<evidence type="ECO:0000259" key="3">
    <source>
        <dbReference type="PROSITE" id="PS50104"/>
    </source>
</evidence>
<dbReference type="InterPro" id="IPR019734">
    <property type="entry name" value="TPR_rpt"/>
</dbReference>
<evidence type="ECO:0000256" key="2">
    <source>
        <dbReference type="SAM" id="Coils"/>
    </source>
</evidence>
<organism evidence="4 5">
    <name type="scientific">Algoriphagus jejuensis</name>
    <dbReference type="NCBI Taxonomy" id="419934"/>
    <lineage>
        <taxon>Bacteria</taxon>
        <taxon>Pseudomonadati</taxon>
        <taxon>Bacteroidota</taxon>
        <taxon>Cytophagia</taxon>
        <taxon>Cytophagales</taxon>
        <taxon>Cyclobacteriaceae</taxon>
        <taxon>Algoriphagus</taxon>
    </lineage>
</organism>
<dbReference type="SUPFAM" id="SSF52540">
    <property type="entry name" value="P-loop containing nucleoside triphosphate hydrolases"/>
    <property type="match status" value="1"/>
</dbReference>
<keyword evidence="2" id="KW-0175">Coiled coil</keyword>
<dbReference type="RefSeq" id="WP_343850207.1">
    <property type="nucleotide sequence ID" value="NZ_BAAAFI010000007.1"/>
</dbReference>
<dbReference type="Pfam" id="PF13676">
    <property type="entry name" value="TIR_2"/>
    <property type="match status" value="1"/>
</dbReference>
<sequence>MAKAFLSHSSKDKELVEKIATQLGKNNCHYDKFTFEAGKLTLDEIFKGLADTDVFVLFISETALKSEWIEREIIQAKILSTDKRIDRIFPLIIDKSIHHSDERIPDWIRKPYNLRYFDNEVIILKKIRQLLRESNFKQFAHLREINDLFVGRNDIMQEFERKMINIENTKPTCIIASSFFEGMGRRTFLKNGLNKTRIIDKWYEPIPLSIGTKESIEDFLYKLNFVELTPEIFEKNFANESLQSKIELGREYIKKFVETGEILFVIDEGSIVLPNHTLVGWFKDIISAPELKNQVCICLISKFKPYGPNIKKLGNVLNFQVNELSQEDTQTFFIQYLSIIRQSIKSEDIKFFLQYLKGIPGQIIYAANLIDSIGVIDAKTYVNDIEEFDELRALSILEFLKDDLLSRQMLIALSKFEIISYDLVFKIFGEREAVYKSIQRLFDLTLFFSVSSTHDYLKLNTSISDYINRSKLELDKSTSERIREVAKEAIQKPLELTESSDYSEFLFTLETMIKEGRSIPSKYLIPSFVLKSIVKEYNDRQYKTVVQLCVKLLENEDKFDFQIIRETRIWLCLAYCRKQNEKLFDEIKYFNNQDDESQIDYHFLLGFYYRNGDKMDEAESHFLEVLDIDENHSRTKRELVNVYLRKGEYMKALGWAKDNYNRFRTNILHIQAYFTCLIKKIEKTEFDLNKINELLENASKSLDKKAADVYRQMQAEFDFYIRNDSQKAITSLTESLKINSNNYFAFRALFEIYKRKNMMFEIEELMKKYPDLIEFE</sequence>
<evidence type="ECO:0000256" key="1">
    <source>
        <dbReference type="PROSITE-ProRule" id="PRU00339"/>
    </source>
</evidence>
<gene>
    <name evidence="4" type="ORF">GCM10009119_16000</name>
</gene>
<dbReference type="Gene3D" id="1.25.40.10">
    <property type="entry name" value="Tetratricopeptide repeat domain"/>
    <property type="match status" value="1"/>
</dbReference>
<dbReference type="InterPro" id="IPR000157">
    <property type="entry name" value="TIR_dom"/>
</dbReference>
<dbReference type="InterPro" id="IPR011990">
    <property type="entry name" value="TPR-like_helical_dom_sf"/>
</dbReference>
<feature type="coiled-coil region" evidence="2">
    <location>
        <begin position="681"/>
        <end position="708"/>
    </location>
</feature>
<name>A0ABP3YC27_9BACT</name>
<keyword evidence="1" id="KW-0802">TPR repeat</keyword>
<accession>A0ABP3YC27</accession>
<dbReference type="InterPro" id="IPR027417">
    <property type="entry name" value="P-loop_NTPase"/>
</dbReference>
<keyword evidence="4" id="KW-0675">Receptor</keyword>
<proteinExistence type="predicted"/>